<organism evidence="1 7">
    <name type="scientific">Cyanophage S-RIM44</name>
    <dbReference type="NCBI Taxonomy" id="1278485"/>
    <lineage>
        <taxon>Viruses</taxon>
        <taxon>Duplodnaviria</taxon>
        <taxon>Heunggongvirae</taxon>
        <taxon>Uroviricota</taxon>
        <taxon>Caudoviricetes</taxon>
        <taxon>Pantevenvirales</taxon>
        <taxon>Kyanoviridae</taxon>
        <taxon>Vellamovirus</taxon>
        <taxon>Vellamovirus rhodeisland44</taxon>
    </lineage>
</organism>
<dbReference type="EMBL" id="KU594607">
    <property type="protein sequence ID" value="AMO43325.1"/>
    <property type="molecule type" value="Genomic_DNA"/>
</dbReference>
<evidence type="ECO:0000313" key="1">
    <source>
        <dbReference type="EMBL" id="AMO43325.1"/>
    </source>
</evidence>
<protein>
    <submittedName>
        <fullName evidence="1">Uncharacterized protein</fullName>
    </submittedName>
</protein>
<dbReference type="EMBL" id="KX349297">
    <property type="protein sequence ID" value="AOO12963.1"/>
    <property type="molecule type" value="Genomic_DNA"/>
</dbReference>
<sequence>MRKIETQMNAAIKGNANWTKANTSVTTQDGVSEVRLHGNKIAEVGDDFVRIFDGGWQSNTTKSRLNAIINEFCNAFTDGVFQKDFQWFIRDNKVTHDFVNGFTFSEFA</sequence>
<dbReference type="EMBL" id="KX349292">
    <property type="protein sequence ID" value="AOO11797.1"/>
    <property type="molecule type" value="Genomic_DNA"/>
</dbReference>
<dbReference type="Proteomes" id="UP000225786">
    <property type="component" value="Segment"/>
</dbReference>
<accession>A0A127KMV2</accession>
<dbReference type="EMBL" id="KX349295">
    <property type="protein sequence ID" value="AOO12498.1"/>
    <property type="molecule type" value="Genomic_DNA"/>
</dbReference>
<dbReference type="InterPro" id="IPR057004">
    <property type="entry name" value="Gp90-like"/>
</dbReference>
<proteinExistence type="predicted"/>
<dbReference type="Pfam" id="PF23790">
    <property type="entry name" value="Kyano_Gp96"/>
    <property type="match status" value="1"/>
</dbReference>
<dbReference type="Proteomes" id="UP000222561">
    <property type="component" value="Segment"/>
</dbReference>
<reference evidence="5 6" key="1">
    <citation type="journal article" date="2016" name="Environ. Microbiol.">
        <title>Genomic diversification of marine cyanophages into stable ecotypes.</title>
        <authorList>
            <person name="Marston M.F."/>
            <person name="Martiny J.B."/>
        </authorList>
    </citation>
    <scope>NUCLEOTIDE SEQUENCE [LARGE SCALE GENOMIC DNA]</scope>
    <source>
        <strain evidence="2">Np_05_0604</strain>
        <strain evidence="3">Sn_08_0709</strain>
        <strain evidence="4">W2_10_0709</strain>
    </source>
</reference>
<evidence type="ECO:0000313" key="5">
    <source>
        <dbReference type="Proteomes" id="UP000222561"/>
    </source>
</evidence>
<dbReference type="Proteomes" id="UP000225478">
    <property type="component" value="Segment"/>
</dbReference>
<gene>
    <name evidence="2" type="ORF">Np050604_081</name>
    <name evidence="3" type="ORF">Sn080709_081</name>
    <name evidence="4" type="ORF">W2100709_081</name>
    <name evidence="1" type="ORF">W270710_081</name>
</gene>
<evidence type="ECO:0000313" key="3">
    <source>
        <dbReference type="EMBL" id="AOO12498.1"/>
    </source>
</evidence>
<evidence type="ECO:0000313" key="7">
    <source>
        <dbReference type="Proteomes" id="UP000225786"/>
    </source>
</evidence>
<evidence type="ECO:0000313" key="6">
    <source>
        <dbReference type="Proteomes" id="UP000225402"/>
    </source>
</evidence>
<name>A0A127KMV2_9CAUD</name>
<reference evidence="1 7" key="2">
    <citation type="submission" date="2016-01" db="EMBL/GenBank/DDBJ databases">
        <title>The genomic content and context of auxiliary metabolic genes in marine cyanophages.</title>
        <authorList>
            <person name="Marston M.F."/>
            <person name="Martiny J.B.H."/>
            <person name="Crummett L.T."/>
        </authorList>
    </citation>
    <scope>NUCLEOTIDE SEQUENCE [LARGE SCALE GENOMIC DNA]</scope>
    <source>
        <strain evidence="1">W2_07_0710</strain>
    </source>
</reference>
<evidence type="ECO:0000313" key="2">
    <source>
        <dbReference type="EMBL" id="AOO11797.1"/>
    </source>
</evidence>
<evidence type="ECO:0000313" key="4">
    <source>
        <dbReference type="EMBL" id="AOO12963.1"/>
    </source>
</evidence>
<dbReference type="Proteomes" id="UP000225402">
    <property type="component" value="Segment"/>
</dbReference>